<reference evidence="1 2" key="1">
    <citation type="submission" date="2021-05" db="EMBL/GenBank/DDBJ databases">
        <title>Genome Assembly of Synthetic Allotetraploid Brassica napus Reveals Homoeologous Exchanges between Subgenomes.</title>
        <authorList>
            <person name="Davis J.T."/>
        </authorList>
    </citation>
    <scope>NUCLEOTIDE SEQUENCE [LARGE SCALE GENOMIC DNA]</scope>
    <source>
        <strain evidence="2">cv. Da-Ae</strain>
        <tissue evidence="1">Seedling</tissue>
    </source>
</reference>
<feature type="non-terminal residue" evidence="1">
    <location>
        <position position="1"/>
    </location>
</feature>
<dbReference type="PANTHER" id="PTHR31050">
    <property type="entry name" value="OS08G0413200 PROTEIN"/>
    <property type="match status" value="1"/>
</dbReference>
<protein>
    <submittedName>
        <fullName evidence="1">Uncharacterized protein</fullName>
    </submittedName>
</protein>
<keyword evidence="2" id="KW-1185">Reference proteome</keyword>
<comment type="caution">
    <text evidence="1">The sequence shown here is derived from an EMBL/GenBank/DDBJ whole genome shotgun (WGS) entry which is preliminary data.</text>
</comment>
<accession>A0ABQ7YFD1</accession>
<dbReference type="InterPro" id="IPR010683">
    <property type="entry name" value="DUF1262"/>
</dbReference>
<dbReference type="Proteomes" id="UP000824890">
    <property type="component" value="Unassembled WGS sequence"/>
</dbReference>
<proteinExistence type="predicted"/>
<dbReference type="Pfam" id="PF06880">
    <property type="entry name" value="DUF1262"/>
    <property type="match status" value="4"/>
</dbReference>
<dbReference type="EMBL" id="JAGKQM010000018">
    <property type="protein sequence ID" value="KAH0866292.1"/>
    <property type="molecule type" value="Genomic_DNA"/>
</dbReference>
<evidence type="ECO:0000313" key="2">
    <source>
        <dbReference type="Proteomes" id="UP000824890"/>
    </source>
</evidence>
<name>A0ABQ7YFD1_BRANA</name>
<evidence type="ECO:0000313" key="1">
    <source>
        <dbReference type="EMBL" id="KAH0866292.1"/>
    </source>
</evidence>
<gene>
    <name evidence="1" type="ORF">HID58_083503</name>
</gene>
<sequence>HVPSQTINQNTRHDNMYVTRALSEYRKNPSELKKPPPEGPNSGVLVIQDEESLTTCCFGLCNETLFRGLPFPQNAALTVIHNYGSHRDNVRRDPAVFIPVLGLPLSSNRYYTYERCGYYSRESSTSTEKEVERVTCCFCIKFNHVHMYKKPQPDPYEIHRQVVIRTTSAPSCSYYHAKPADPNAILPAFLMRSWTIENSTSTLRDFGLIDDAKGLNVELRSTLPGLDMSVVVGKWYVPFLFVKEGDIIDQVKISMYYNMTLQQRWEEVFFYENVRNEDCIQVVVDVNLEAEVIKVEGQKINIGTTYLDAKGIVWFQVFDHEGKNKKIGLRSMIVERMESEEENFGWKKIDGNLLTVKKLDRFECGSSHWKSYKCYVLVESFELNRMDGSLMYVTRRLSEYQRNPLELEQRPPEGPNSGVLVIQDEESRPLSCFGLCYGQDLKGLPFPQNAKLTVSYSDGDDSYHDPVLFIPVLDQPLSSNCYYVIIRRGKHSGEASESAKEEDRVPCCFCFNYVPEAKPRQADPYDIYQQFAIHQRKSYYYSATSVAPDGVPPWFLKRKNWRVGYSTSQDFGLIDDAKGINTMRRSKLPGDFNTSVVVGKWYVPFIFVKERDAKAQIKRSTYYSMTLRQSWEEVYSCWKVNYNEQDREVVVDVEVESELVKLEGQVIGKETRGVDENGVVWFEIAGKKIGLRSMVVERMKWEEERFGWSKETDDIKSRIKRSEIFDGNAMLWQSYKCYVLVESFELKRMDGSLVLTFEFRHVDKLKSKTLSDYRTNRKAPEGRNSGVLIIQDKESKPTCCLGSCYAPGLKGLPFPQNVKLTVKYNITVNSVTTTYRDPVAFIPVLDLMLRSNCYYAIKRSGKHSGESSANATEEDRDKVPFCFCHRHVPEAEPQHSDSYDIYQKIEIYPPKSLSRSYFATSAGIGWVPPELLEKKYVPFIFVNESNANDHLKATYYPMSLYQRWEEVYCCENAYKDNREVVVTVQVEPLVVKLEGHETVEDKRGSSDIENMVVWFEVANKRLGLKIAVIERMKMEELNFGWGSDPQETMIERSNRFNGGDSNWKSYRLYLKPNMYVTRRLSEYQRNRSELKQPLPEGPNSGVLIIQDEESKPTCCFGSCYGSELKGLPFPQNAKLTVNYIIAANNTTIVYQDPVVFIPVLDQPLSSNRYYAIKRSGKHSGEASANAKEEDRVPCCFCFTRIPEAKPQGADPYDIYQQFEIHQRKSLSRYYFATSVAPDGVPPEFLKRKGWTVEYSTSEDYGLRDDAKGINAKLRSELPSDLNRSVAVGNWYVPFIFVKDGDAKDQLKSTTYYSMTLYQKWEEVYSCENAYKENREVLVNVEVEPEVVKLEGQVIGKETIRVDENGVVWFGFANKSVGLRSVVTERMKWEEERFGWKSRAVSFVLRRMDESVVLTFEFKHADKLKSKWES</sequence>
<organism evidence="1 2">
    <name type="scientific">Brassica napus</name>
    <name type="common">Rape</name>
    <dbReference type="NCBI Taxonomy" id="3708"/>
    <lineage>
        <taxon>Eukaryota</taxon>
        <taxon>Viridiplantae</taxon>
        <taxon>Streptophyta</taxon>
        <taxon>Embryophyta</taxon>
        <taxon>Tracheophyta</taxon>
        <taxon>Spermatophyta</taxon>
        <taxon>Magnoliopsida</taxon>
        <taxon>eudicotyledons</taxon>
        <taxon>Gunneridae</taxon>
        <taxon>Pentapetalae</taxon>
        <taxon>rosids</taxon>
        <taxon>malvids</taxon>
        <taxon>Brassicales</taxon>
        <taxon>Brassicaceae</taxon>
        <taxon>Brassiceae</taxon>
        <taxon>Brassica</taxon>
    </lineage>
</organism>
<dbReference type="PANTHER" id="PTHR31050:SF12">
    <property type="entry name" value="INSECTICIDAL CRYSTAL TOXIN DOMAIN-CONTAINING PROTEIN"/>
    <property type="match status" value="1"/>
</dbReference>